<reference evidence="15 16" key="1">
    <citation type="submission" date="2024-09" db="EMBL/GenBank/DDBJ databases">
        <authorList>
            <person name="Sun Q."/>
            <person name="Mori K."/>
        </authorList>
    </citation>
    <scope>NUCLEOTIDE SEQUENCE [LARGE SCALE GENOMIC DNA]</scope>
    <source>
        <strain evidence="15 16">CCM 7539</strain>
    </source>
</reference>
<comment type="PTM">
    <text evidence="12">Binds 4 heme groups per subunit.</text>
</comment>
<dbReference type="Gene3D" id="1.10.3820.10">
    <property type="entry name" value="Di-heme elbow motif domain"/>
    <property type="match status" value="1"/>
</dbReference>
<feature type="transmembrane region" description="Helical" evidence="13">
    <location>
        <begin position="28"/>
        <end position="48"/>
    </location>
</feature>
<dbReference type="PANTHER" id="PTHR30333:SF1">
    <property type="entry name" value="CYTOCHROME C-TYPE PROTEIN NAPC"/>
    <property type="match status" value="1"/>
</dbReference>
<evidence type="ECO:0000256" key="11">
    <source>
        <dbReference type="ARBA" id="ARBA00023136"/>
    </source>
</evidence>
<evidence type="ECO:0000313" key="16">
    <source>
        <dbReference type="Proteomes" id="UP001589767"/>
    </source>
</evidence>
<evidence type="ECO:0000256" key="13">
    <source>
        <dbReference type="SAM" id="Phobius"/>
    </source>
</evidence>
<evidence type="ECO:0000256" key="5">
    <source>
        <dbReference type="ARBA" id="ARBA00022617"/>
    </source>
</evidence>
<keyword evidence="5 12" id="KW-0349">Heme</keyword>
<dbReference type="PANTHER" id="PTHR30333">
    <property type="entry name" value="CYTOCHROME C-TYPE PROTEIN"/>
    <property type="match status" value="1"/>
</dbReference>
<protein>
    <recommendedName>
        <fullName evidence="12">Cytochrome c-type protein</fullName>
    </recommendedName>
</protein>
<evidence type="ECO:0000256" key="7">
    <source>
        <dbReference type="ARBA" id="ARBA00022723"/>
    </source>
</evidence>
<keyword evidence="9 13" id="KW-1133">Transmembrane helix</keyword>
<keyword evidence="8 12" id="KW-0249">Electron transport</keyword>
<dbReference type="InterPro" id="IPR038266">
    <property type="entry name" value="NapC/NirT_cytc_sf"/>
</dbReference>
<dbReference type="InterPro" id="IPR051174">
    <property type="entry name" value="Cytochrome_c-type_ET"/>
</dbReference>
<evidence type="ECO:0000256" key="6">
    <source>
        <dbReference type="ARBA" id="ARBA00022692"/>
    </source>
</evidence>
<gene>
    <name evidence="15" type="ORF">ACFFHK_03170</name>
</gene>
<keyword evidence="10 12" id="KW-0408">Iron</keyword>
<dbReference type="SUPFAM" id="SSF48695">
    <property type="entry name" value="Multiheme cytochromes"/>
    <property type="match status" value="1"/>
</dbReference>
<keyword evidence="4" id="KW-1003">Cell membrane</keyword>
<dbReference type="NCBIfam" id="TIGR02161">
    <property type="entry name" value="napC_nirT"/>
    <property type="match status" value="1"/>
</dbReference>
<dbReference type="Proteomes" id="UP001589767">
    <property type="component" value="Unassembled WGS sequence"/>
</dbReference>
<evidence type="ECO:0000256" key="3">
    <source>
        <dbReference type="ARBA" id="ARBA00022448"/>
    </source>
</evidence>
<evidence type="ECO:0000256" key="8">
    <source>
        <dbReference type="ARBA" id="ARBA00022982"/>
    </source>
</evidence>
<evidence type="ECO:0000256" key="12">
    <source>
        <dbReference type="PIRNR" id="PIRNR000013"/>
    </source>
</evidence>
<keyword evidence="7 12" id="KW-0479">Metal-binding</keyword>
<dbReference type="InterPro" id="IPR036280">
    <property type="entry name" value="Multihaem_cyt_sf"/>
</dbReference>
<evidence type="ECO:0000256" key="2">
    <source>
        <dbReference type="ARBA" id="ARBA00007395"/>
    </source>
</evidence>
<comment type="subcellular location">
    <subcellularLocation>
        <location evidence="1">Cell membrane</location>
        <topology evidence="1">Single-pass membrane protein</topology>
    </subcellularLocation>
</comment>
<proteinExistence type="inferred from homology"/>
<dbReference type="RefSeq" id="WP_382369245.1">
    <property type="nucleotide sequence ID" value="NZ_JBHLWB010000002.1"/>
</dbReference>
<keyword evidence="16" id="KW-1185">Reference proteome</keyword>
<dbReference type="InterPro" id="IPR011885">
    <property type="entry name" value="NO3Rdtase_cyt_c_NapC/NirT"/>
</dbReference>
<dbReference type="EMBL" id="JBHLWB010000002">
    <property type="protein sequence ID" value="MFC0308709.1"/>
    <property type="molecule type" value="Genomic_DNA"/>
</dbReference>
<feature type="domain" description="NapC/NirT cytochrome c N-terminal" evidence="14">
    <location>
        <begin position="26"/>
        <end position="195"/>
    </location>
</feature>
<name>A0ABV6H036_9PAST</name>
<organism evidence="15 16">
    <name type="scientific">Gallibacterium trehalosifermentans</name>
    <dbReference type="NCBI Taxonomy" id="516935"/>
    <lineage>
        <taxon>Bacteria</taxon>
        <taxon>Pseudomonadati</taxon>
        <taxon>Pseudomonadota</taxon>
        <taxon>Gammaproteobacteria</taxon>
        <taxon>Pasteurellales</taxon>
        <taxon>Pasteurellaceae</taxon>
        <taxon>Gallibacterium</taxon>
    </lineage>
</organism>
<comment type="caution">
    <text evidence="15">The sequence shown here is derived from an EMBL/GenBank/DDBJ whole genome shotgun (WGS) entry which is preliminary data.</text>
</comment>
<evidence type="ECO:0000259" key="14">
    <source>
        <dbReference type="Pfam" id="PF03264"/>
    </source>
</evidence>
<keyword evidence="3 12" id="KW-0813">Transport</keyword>
<evidence type="ECO:0000313" key="15">
    <source>
        <dbReference type="EMBL" id="MFC0308709.1"/>
    </source>
</evidence>
<dbReference type="PIRSF" id="PIRSF000013">
    <property type="entry name" value="4_hem_cytochrm_NapC"/>
    <property type="match status" value="1"/>
</dbReference>
<sequence>MTTEKQKKLSLFGLIKRFWIWFRSPSKIAVGTLIVVAFIAGIVSWVGFNYSLEQTNTEEFCASCHSNDVYPEYLHTAHYQNRSGVSASCPDCHVPHEFIPKMVRKIKAAREVYAYYMGYTDTLEKFNARRLHMAEREWERMKANNSQECRNCHNVDRMDFSQQKTVAAKMHELAIKENKTCIDCHKGIAHQLPDMTGLPPTFSNAKPEQPESK</sequence>
<keyword evidence="11 13" id="KW-0472">Membrane</keyword>
<evidence type="ECO:0000256" key="10">
    <source>
        <dbReference type="ARBA" id="ARBA00023004"/>
    </source>
</evidence>
<dbReference type="InterPro" id="IPR005126">
    <property type="entry name" value="NapC/NirT_cyt_c_N"/>
</dbReference>
<evidence type="ECO:0000256" key="4">
    <source>
        <dbReference type="ARBA" id="ARBA00022475"/>
    </source>
</evidence>
<evidence type="ECO:0000256" key="9">
    <source>
        <dbReference type="ARBA" id="ARBA00022989"/>
    </source>
</evidence>
<comment type="similarity">
    <text evidence="2">Belongs to the NapC/NirT/NrfH family.</text>
</comment>
<accession>A0ABV6H036</accession>
<dbReference type="Pfam" id="PF03264">
    <property type="entry name" value="Cytochrom_NNT"/>
    <property type="match status" value="1"/>
</dbReference>
<evidence type="ECO:0000256" key="1">
    <source>
        <dbReference type="ARBA" id="ARBA00004162"/>
    </source>
</evidence>
<keyword evidence="6 13" id="KW-0812">Transmembrane</keyword>
<dbReference type="InterPro" id="IPR024717">
    <property type="entry name" value="NapC/NirT/NrfH"/>
</dbReference>